<dbReference type="AlphaFoldDB" id="A0A948W8H6"/>
<proteinExistence type="predicted"/>
<sequence>MIVLFLGSAFGPADAADVPRSLDDDGPTHGVQPLALHELWRVGGENEDIMFGRITDLKMHPDGSLFVLDNQLCQVVVISADGEHLRDISREGDGPGEVRQPMGLVFLADDVLGIGTGFPAKLITLRLDGTPIGTHYPVGAPAEGNVAVMISLHCVDGVLAASGGKIAFVTGGESYTDRFVSVGDASICEFHKILEITTPFDPSGYIFVEADDYYIDRSWVLGSGGRIYAPMKRDAYEISEYDTAGNLVRVFGRRYEPRKRTQAEKGRVSPVIDPGTPANTDWTIEDHDPCVARIMTNPDDETIWVLTPHGHEDQPEGILETWDVFAPDGEYLTQVPIPLGHEMNEGTCYLVGNRRMVVVRGTGSVFNPREADEETEIEPLEVICYEIR</sequence>
<comment type="caution">
    <text evidence="1">The sequence shown here is derived from an EMBL/GenBank/DDBJ whole genome shotgun (WGS) entry which is preliminary data.</text>
</comment>
<dbReference type="EMBL" id="JAHJDP010000119">
    <property type="protein sequence ID" value="MBU2693340.1"/>
    <property type="molecule type" value="Genomic_DNA"/>
</dbReference>
<name>A0A948W8H6_UNCEI</name>
<protein>
    <recommendedName>
        <fullName evidence="3">6-bladed beta-propeller</fullName>
    </recommendedName>
</protein>
<dbReference type="Proteomes" id="UP000777784">
    <property type="component" value="Unassembled WGS sequence"/>
</dbReference>
<organism evidence="1 2">
    <name type="scientific">Eiseniibacteriota bacterium</name>
    <dbReference type="NCBI Taxonomy" id="2212470"/>
    <lineage>
        <taxon>Bacteria</taxon>
        <taxon>Candidatus Eiseniibacteriota</taxon>
    </lineage>
</organism>
<reference evidence="1" key="1">
    <citation type="submission" date="2021-05" db="EMBL/GenBank/DDBJ databases">
        <title>Energy efficiency and biological interactions define the core microbiome of deep oligotrophic groundwater.</title>
        <authorList>
            <person name="Mehrshad M."/>
            <person name="Lopez-Fernandez M."/>
            <person name="Bell E."/>
            <person name="Bernier-Latmani R."/>
            <person name="Bertilsson S."/>
            <person name="Dopson M."/>
        </authorList>
    </citation>
    <scope>NUCLEOTIDE SEQUENCE</scope>
    <source>
        <strain evidence="1">Modern_marine.mb.64</strain>
    </source>
</reference>
<evidence type="ECO:0000313" key="2">
    <source>
        <dbReference type="Proteomes" id="UP000777784"/>
    </source>
</evidence>
<evidence type="ECO:0000313" key="1">
    <source>
        <dbReference type="EMBL" id="MBU2693340.1"/>
    </source>
</evidence>
<accession>A0A948W8H6</accession>
<dbReference type="InterPro" id="IPR011042">
    <property type="entry name" value="6-blade_b-propeller_TolB-like"/>
</dbReference>
<dbReference type="Gene3D" id="2.120.10.30">
    <property type="entry name" value="TolB, C-terminal domain"/>
    <property type="match status" value="1"/>
</dbReference>
<gene>
    <name evidence="1" type="ORF">KJ970_20670</name>
</gene>
<evidence type="ECO:0008006" key="3">
    <source>
        <dbReference type="Google" id="ProtNLM"/>
    </source>
</evidence>
<dbReference type="SUPFAM" id="SSF101898">
    <property type="entry name" value="NHL repeat"/>
    <property type="match status" value="1"/>
</dbReference>
<dbReference type="Pfam" id="PF17170">
    <property type="entry name" value="DUF5128"/>
    <property type="match status" value="1"/>
</dbReference>